<feature type="region of interest" description="Disordered" evidence="1">
    <location>
        <begin position="1"/>
        <end position="34"/>
    </location>
</feature>
<feature type="region of interest" description="Disordered" evidence="1">
    <location>
        <begin position="314"/>
        <end position="379"/>
    </location>
</feature>
<feature type="compositionally biased region" description="Low complexity" evidence="1">
    <location>
        <begin position="103"/>
        <end position="118"/>
    </location>
</feature>
<feature type="region of interest" description="Disordered" evidence="1">
    <location>
        <begin position="572"/>
        <end position="635"/>
    </location>
</feature>
<proteinExistence type="predicted"/>
<feature type="compositionally biased region" description="Low complexity" evidence="1">
    <location>
        <begin position="322"/>
        <end position="332"/>
    </location>
</feature>
<feature type="region of interest" description="Disordered" evidence="1">
    <location>
        <begin position="655"/>
        <end position="676"/>
    </location>
</feature>
<feature type="region of interest" description="Disordered" evidence="1">
    <location>
        <begin position="181"/>
        <end position="203"/>
    </location>
</feature>
<evidence type="ECO:0000313" key="2">
    <source>
        <dbReference type="EMBL" id="KAG2452310.1"/>
    </source>
</evidence>
<keyword evidence="3" id="KW-1185">Reference proteome</keyword>
<feature type="region of interest" description="Disordered" evidence="1">
    <location>
        <begin position="818"/>
        <end position="856"/>
    </location>
</feature>
<feature type="compositionally biased region" description="Pro residues" evidence="1">
    <location>
        <begin position="841"/>
        <end position="852"/>
    </location>
</feature>
<dbReference type="EMBL" id="JAEHOD010000006">
    <property type="protein sequence ID" value="KAG2452310.1"/>
    <property type="molecule type" value="Genomic_DNA"/>
</dbReference>
<feature type="region of interest" description="Disordered" evidence="1">
    <location>
        <begin position="752"/>
        <end position="773"/>
    </location>
</feature>
<comment type="caution">
    <text evidence="2">The sequence shown here is derived from an EMBL/GenBank/DDBJ whole genome shotgun (WGS) entry which is preliminary data.</text>
</comment>
<feature type="compositionally biased region" description="Low complexity" evidence="1">
    <location>
        <begin position="254"/>
        <end position="263"/>
    </location>
</feature>
<accession>A0A835WTK4</accession>
<feature type="region of interest" description="Disordered" evidence="1">
    <location>
        <begin position="103"/>
        <end position="125"/>
    </location>
</feature>
<dbReference type="AlphaFoldDB" id="A0A835WTK4"/>
<sequence>MGREKPQEAPELQVSAPAPVSAGRRPSRGPLGVTHSAQNEFKRWYAAGQNYHYAVANWLALRNGEEDAAAPELSKHSFIGLPGASSSQRGRVVAARCLAFTPPASAPTSAAPSTQTSPLRRDPDARTAGCLLAGAALEEGTSCRPSSHAGLPPSGSHVRNVLRKLEAATGQLRLSCNEERMEEARRRLRPQASAPARGGHDVADGAAAPAALASRSSLPQRPSWMPAAGMQDRAADLLSSLNVDRSAVSITQRSNSSSTAGSGHSDDCRSGYGSGGKSASSSAGGSHADSIERSWAAAGASLERDTRAQQLASLGTEPNRVSFDSSGCSRSSSGGGGGGGDGGGCNSSASSPRSTQLLASHRRHKSGWQQQPEASAGDGVSCSISTARCVLPHVNRALDRLSLGRRLTSQTSQGDTLASVWRPGLGSTAVGEESTAILGNAPQCTTNRTEDSEEGVRISLGGAWQIQNAATPAELAAVTAATSESATQTSLGSDMATASPVLPPGSPTACCTPTRHTPSSFAATSDCEACGRDSPRAALSPTNCVQPAVLELIQHGLGTGAVPVTPMPAAPLQPLLRSNSDADTGAGAGAGSDCTVAAPSQPPLPCASEGVVPAEGAVGAPTPPRQPSPSRRRRAEAVPVLEPHDLFLAQLLASPQSSAPPTPASRHGPDTGGSSIWTWGRTLASLGRRRKLWGAAPEENANAAVTGVGGEVAAASAGAMGVAAAGGCEAQAVPSDPSIIADLLPRFGSEAVLGRPRGAGGAPAQPSHAHGQHDADAWGLMARAASMSSAARSATATCSAAAALPVQQQLRASVDRRRLGGGLAGSPTSQHPLLGGHQAAEPPPPPPPPPRPWRGWSFRPPQRLAALMAGGAGGQLQYDLDVLRELEQGWSSQCAMQ</sequence>
<protein>
    <submittedName>
        <fullName evidence="2">Uncharacterized protein</fullName>
    </submittedName>
</protein>
<evidence type="ECO:0000313" key="3">
    <source>
        <dbReference type="Proteomes" id="UP000613740"/>
    </source>
</evidence>
<dbReference type="Proteomes" id="UP000613740">
    <property type="component" value="Unassembled WGS sequence"/>
</dbReference>
<name>A0A835WTK4_9CHLO</name>
<evidence type="ECO:0000256" key="1">
    <source>
        <dbReference type="SAM" id="MobiDB-lite"/>
    </source>
</evidence>
<feature type="compositionally biased region" description="Gly residues" evidence="1">
    <location>
        <begin position="333"/>
        <end position="345"/>
    </location>
</feature>
<reference evidence="2" key="1">
    <citation type="journal article" date="2020" name="bioRxiv">
        <title>Comparative genomics of Chlamydomonas.</title>
        <authorList>
            <person name="Craig R.J."/>
            <person name="Hasan A.R."/>
            <person name="Ness R.W."/>
            <person name="Keightley P.D."/>
        </authorList>
    </citation>
    <scope>NUCLEOTIDE SEQUENCE</scope>
    <source>
        <strain evidence="2">CCAP 11/173</strain>
    </source>
</reference>
<organism evidence="2 3">
    <name type="scientific">Chlamydomonas schloesseri</name>
    <dbReference type="NCBI Taxonomy" id="2026947"/>
    <lineage>
        <taxon>Eukaryota</taxon>
        <taxon>Viridiplantae</taxon>
        <taxon>Chlorophyta</taxon>
        <taxon>core chlorophytes</taxon>
        <taxon>Chlorophyceae</taxon>
        <taxon>CS clade</taxon>
        <taxon>Chlamydomonadales</taxon>
        <taxon>Chlamydomonadaceae</taxon>
        <taxon>Chlamydomonas</taxon>
    </lineage>
</organism>
<dbReference type="OrthoDB" id="10632123at2759"/>
<feature type="region of interest" description="Disordered" evidence="1">
    <location>
        <begin position="249"/>
        <end position="287"/>
    </location>
</feature>
<feature type="compositionally biased region" description="Low complexity" evidence="1">
    <location>
        <begin position="277"/>
        <end position="287"/>
    </location>
</feature>
<gene>
    <name evidence="2" type="ORF">HYH02_003334</name>
</gene>